<dbReference type="SUPFAM" id="SSF53335">
    <property type="entry name" value="S-adenosyl-L-methionine-dependent methyltransferases"/>
    <property type="match status" value="1"/>
</dbReference>
<keyword evidence="1 5" id="KW-0489">Methyltransferase</keyword>
<dbReference type="Pfam" id="PF22020">
    <property type="entry name" value="RlmL_1st"/>
    <property type="match status" value="1"/>
</dbReference>
<name>A0A1G7WU14_9RHOO</name>
<evidence type="ECO:0000256" key="2">
    <source>
        <dbReference type="ARBA" id="ARBA00022679"/>
    </source>
</evidence>
<dbReference type="PRINTS" id="PR00507">
    <property type="entry name" value="N12N6MTFRASE"/>
</dbReference>
<protein>
    <submittedName>
        <fullName evidence="5">Putative N6-adenine-specific DNA methylase</fullName>
    </submittedName>
</protein>
<dbReference type="AlphaFoldDB" id="A0A1G7WU14"/>
<dbReference type="InterPro" id="IPR004114">
    <property type="entry name" value="THUMP_dom"/>
</dbReference>
<dbReference type="Pfam" id="PF02926">
    <property type="entry name" value="THUMP"/>
    <property type="match status" value="1"/>
</dbReference>
<evidence type="ECO:0000313" key="6">
    <source>
        <dbReference type="Proteomes" id="UP000198607"/>
    </source>
</evidence>
<dbReference type="InterPro" id="IPR000241">
    <property type="entry name" value="RlmKL-like_Mtase"/>
</dbReference>
<dbReference type="Pfam" id="PF01170">
    <property type="entry name" value="UPF0020"/>
    <property type="match status" value="1"/>
</dbReference>
<dbReference type="PANTHER" id="PTHR47313">
    <property type="entry name" value="RIBOSOMAL RNA LARGE SUBUNIT METHYLTRANSFERASE K/L"/>
    <property type="match status" value="1"/>
</dbReference>
<evidence type="ECO:0000256" key="3">
    <source>
        <dbReference type="PROSITE-ProRule" id="PRU00529"/>
    </source>
</evidence>
<proteinExistence type="predicted"/>
<keyword evidence="2" id="KW-0808">Transferase</keyword>
<evidence type="ECO:0000313" key="5">
    <source>
        <dbReference type="EMBL" id="SDG75408.1"/>
    </source>
</evidence>
<dbReference type="GO" id="GO:0008990">
    <property type="term" value="F:rRNA (guanine-N2-)-methyltransferase activity"/>
    <property type="evidence" value="ECO:0007669"/>
    <property type="project" value="TreeGrafter"/>
</dbReference>
<dbReference type="Gene3D" id="3.40.50.150">
    <property type="entry name" value="Vaccinia Virus protein VP39"/>
    <property type="match status" value="1"/>
</dbReference>
<dbReference type="GO" id="GO:0003723">
    <property type="term" value="F:RNA binding"/>
    <property type="evidence" value="ECO:0007669"/>
    <property type="project" value="UniProtKB-UniRule"/>
</dbReference>
<dbReference type="Gene3D" id="3.30.2130.30">
    <property type="match status" value="1"/>
</dbReference>
<keyword evidence="3" id="KW-0694">RNA-binding</keyword>
<dbReference type="GO" id="GO:0070043">
    <property type="term" value="F:rRNA (guanine-N7-)-methyltransferase activity"/>
    <property type="evidence" value="ECO:0007669"/>
    <property type="project" value="TreeGrafter"/>
</dbReference>
<organism evidence="5 6">
    <name type="scientific">Propionivibrio dicarboxylicus</name>
    <dbReference type="NCBI Taxonomy" id="83767"/>
    <lineage>
        <taxon>Bacteria</taxon>
        <taxon>Pseudomonadati</taxon>
        <taxon>Pseudomonadota</taxon>
        <taxon>Betaproteobacteria</taxon>
        <taxon>Rhodocyclales</taxon>
        <taxon>Rhodocyclaceae</taxon>
        <taxon>Propionivibrio</taxon>
    </lineage>
</organism>
<sequence>MEHFFATCPRGLETLLAEDLAAANAQDIRNVPGGVHFAGDWVCCYAANLHSRIATRILWRVAEGPYAREDDIYRLAYDTPWSRWFGAAQTLRVDVTAIKSPLKSLEFITLRIKDAVCDRFRADSGQRPSVDTRTPDVRVQAFITAERCTLYIDTSGAPLYQRGLRQKTVEAPLKENLAAGILRLTGWQPGTPLLDPMCGSGTFLVEAAQMALGIAPGSGGRSFGFQRLKNFRLETWKNLLDAAQDAEKPAKPMQIYGSDISPVSVRAALANLDRAGLLPAVSLSSGDIREIAAPAASGVLVANPPYGERLSEQEELAAFYPELGSALKRNFAGWTCHLLTADLRLPKLMRLTPSKKTPLFNGAIECRLFEFRMVAGSNRK</sequence>
<accession>A0A1G7WU14</accession>
<dbReference type="EMBL" id="FNCY01000001">
    <property type="protein sequence ID" value="SDG75408.1"/>
    <property type="molecule type" value="Genomic_DNA"/>
</dbReference>
<gene>
    <name evidence="5" type="ORF">SAMN05660652_00633</name>
</gene>
<dbReference type="PROSITE" id="PS00092">
    <property type="entry name" value="N6_MTASE"/>
    <property type="match status" value="1"/>
</dbReference>
<reference evidence="5 6" key="1">
    <citation type="submission" date="2016-10" db="EMBL/GenBank/DDBJ databases">
        <authorList>
            <person name="de Groot N.N."/>
        </authorList>
    </citation>
    <scope>NUCLEOTIDE SEQUENCE [LARGE SCALE GENOMIC DNA]</scope>
    <source>
        <strain evidence="5 6">DSM 5885</strain>
    </source>
</reference>
<dbReference type="Proteomes" id="UP000198607">
    <property type="component" value="Unassembled WGS sequence"/>
</dbReference>
<dbReference type="RefSeq" id="WP_091933197.1">
    <property type="nucleotide sequence ID" value="NZ_FNCY01000001.1"/>
</dbReference>
<evidence type="ECO:0000259" key="4">
    <source>
        <dbReference type="PROSITE" id="PS51165"/>
    </source>
</evidence>
<dbReference type="PROSITE" id="PS51165">
    <property type="entry name" value="THUMP"/>
    <property type="match status" value="1"/>
</dbReference>
<keyword evidence="6" id="KW-1185">Reference proteome</keyword>
<dbReference type="CDD" id="cd11715">
    <property type="entry name" value="THUMP_AdoMetMT"/>
    <property type="match status" value="1"/>
</dbReference>
<dbReference type="STRING" id="83767.SAMN05660652_00633"/>
<dbReference type="PANTHER" id="PTHR47313:SF1">
    <property type="entry name" value="RIBOSOMAL RNA LARGE SUBUNIT METHYLTRANSFERASE K_L"/>
    <property type="match status" value="1"/>
</dbReference>
<dbReference type="InterPro" id="IPR002052">
    <property type="entry name" value="DNA_methylase_N6_adenine_CS"/>
</dbReference>
<evidence type="ECO:0000256" key="1">
    <source>
        <dbReference type="ARBA" id="ARBA00022603"/>
    </source>
</evidence>
<dbReference type="SMART" id="SM00981">
    <property type="entry name" value="THUMP"/>
    <property type="match status" value="1"/>
</dbReference>
<dbReference type="InterPro" id="IPR054170">
    <property type="entry name" value="RlmL_1st"/>
</dbReference>
<feature type="domain" description="THUMP" evidence="4">
    <location>
        <begin position="43"/>
        <end position="154"/>
    </location>
</feature>
<dbReference type="InterPro" id="IPR029063">
    <property type="entry name" value="SAM-dependent_MTases_sf"/>
</dbReference>
<dbReference type="OrthoDB" id="9809404at2"/>